<evidence type="ECO:0000313" key="5">
    <source>
        <dbReference type="EMBL" id="OQZ93227.1"/>
    </source>
</evidence>
<evidence type="ECO:0000256" key="1">
    <source>
        <dbReference type="ARBA" id="ARBA00009129"/>
    </source>
</evidence>
<reference evidence="6" key="1">
    <citation type="submission" date="2015-04" db="EMBL/GenBank/DDBJ databases">
        <title>Genome sequence of Mycobacterium arupense GUC1.</title>
        <authorList>
            <person name="Greninger A.L."/>
            <person name="Cunningham G."/>
            <person name="Chiu C.Y."/>
            <person name="Miller S."/>
        </authorList>
    </citation>
    <scope>NUCLEOTIDE SEQUENCE [LARGE SCALE GENOMIC DNA]</scope>
    <source>
        <strain evidence="6">GUC1</strain>
    </source>
</reference>
<dbReference type="Pfam" id="PF05532">
    <property type="entry name" value="CsbD"/>
    <property type="match status" value="1"/>
</dbReference>
<evidence type="ECO:0000259" key="3">
    <source>
        <dbReference type="Pfam" id="PF05532"/>
    </source>
</evidence>
<proteinExistence type="inferred from homology"/>
<comment type="caution">
    <text evidence="4">The sequence shown here is derived from an EMBL/GenBank/DDBJ whole genome shotgun (WGS) entry which is preliminary data.</text>
</comment>
<evidence type="ECO:0000313" key="7">
    <source>
        <dbReference type="Proteomes" id="UP000192327"/>
    </source>
</evidence>
<protein>
    <submittedName>
        <fullName evidence="5">CsbD family protein</fullName>
    </submittedName>
    <submittedName>
        <fullName evidence="4">General stress protein CsbD</fullName>
    </submittedName>
</protein>
<keyword evidence="7" id="KW-1185">Reference proteome</keyword>
<accession>A0A0F5MS29</accession>
<dbReference type="OrthoDB" id="4560576at2"/>
<dbReference type="InterPro" id="IPR008462">
    <property type="entry name" value="CsbD"/>
</dbReference>
<dbReference type="Proteomes" id="UP000192327">
    <property type="component" value="Unassembled WGS sequence"/>
</dbReference>
<feature type="compositionally biased region" description="Polar residues" evidence="2">
    <location>
        <begin position="35"/>
        <end position="44"/>
    </location>
</feature>
<dbReference type="RefSeq" id="WP_046191093.1">
    <property type="nucleotide sequence ID" value="NZ_JACKUJ010000016.1"/>
</dbReference>
<dbReference type="InterPro" id="IPR036629">
    <property type="entry name" value="YjbJ_sf"/>
</dbReference>
<comment type="similarity">
    <text evidence="1">Belongs to the UPF0337 (CsbD) family.</text>
</comment>
<dbReference type="SUPFAM" id="SSF69047">
    <property type="entry name" value="Hypothetical protein YjbJ"/>
    <property type="match status" value="1"/>
</dbReference>
<evidence type="ECO:0000313" key="4">
    <source>
        <dbReference type="EMBL" id="KKB97560.1"/>
    </source>
</evidence>
<reference evidence="5 7" key="3">
    <citation type="submission" date="2016-12" db="EMBL/GenBank/DDBJ databases">
        <title>The new phylogeny of genus Mycobacterium.</title>
        <authorList>
            <person name="Tortoli E."/>
            <person name="Trovato A."/>
            <person name="Cirillo D.M."/>
        </authorList>
    </citation>
    <scope>NUCLEOTIDE SEQUENCE [LARGE SCALE GENOMIC DNA]</scope>
    <source>
        <strain evidence="5 7">DSM 44942</strain>
    </source>
</reference>
<dbReference type="EMBL" id="MVHH01000054">
    <property type="protein sequence ID" value="OQZ93227.1"/>
    <property type="molecule type" value="Genomic_DNA"/>
</dbReference>
<feature type="compositionally biased region" description="Basic and acidic residues" evidence="2">
    <location>
        <begin position="45"/>
        <end position="55"/>
    </location>
</feature>
<feature type="domain" description="CsbD-like" evidence="3">
    <location>
        <begin position="12"/>
        <end position="52"/>
    </location>
</feature>
<name>A0A0F5MS29_9MYCO</name>
<evidence type="ECO:0000313" key="6">
    <source>
        <dbReference type="Proteomes" id="UP000034416"/>
    </source>
</evidence>
<dbReference type="PATRIC" id="fig|342002.3.peg.3968"/>
<dbReference type="AlphaFoldDB" id="A0A0F5MS29"/>
<reference evidence="4" key="2">
    <citation type="submission" date="2015-04" db="EMBL/GenBank/DDBJ databases">
        <title>Genome sequence of Mycobacterium arupense strain GUC1.</title>
        <authorList>
            <person name="Greninger A.L."/>
            <person name="Cunningham G."/>
            <person name="Chiu C.Y."/>
            <person name="Miller S."/>
        </authorList>
    </citation>
    <scope>NUCLEOTIDE SEQUENCE</scope>
    <source>
        <strain evidence="4">GUC1</strain>
    </source>
</reference>
<dbReference type="EMBL" id="LASW01000124">
    <property type="protein sequence ID" value="KKB97560.1"/>
    <property type="molecule type" value="Genomic_DNA"/>
</dbReference>
<dbReference type="Proteomes" id="UP000034416">
    <property type="component" value="Unassembled WGS sequence"/>
</dbReference>
<feature type="region of interest" description="Disordered" evidence="2">
    <location>
        <begin position="35"/>
        <end position="55"/>
    </location>
</feature>
<dbReference type="STRING" id="342002.BST15_18100"/>
<evidence type="ECO:0000256" key="2">
    <source>
        <dbReference type="SAM" id="MobiDB-lite"/>
    </source>
</evidence>
<gene>
    <name evidence="5" type="ORF">BST15_18100</name>
    <name evidence="4" type="ORF">WR43_18625</name>
</gene>
<sequence>MSNHDSGPEAAIKGVVEDVKGKAKEVAGAVIGNDSLQREGQAQQDKAEAQREVAVKEAEAEKARAKAAAEEARERAEQ</sequence>
<organism evidence="4 6">
    <name type="scientific">Mycolicibacter arupensis</name>
    <dbReference type="NCBI Taxonomy" id="342002"/>
    <lineage>
        <taxon>Bacteria</taxon>
        <taxon>Bacillati</taxon>
        <taxon>Actinomycetota</taxon>
        <taxon>Actinomycetes</taxon>
        <taxon>Mycobacteriales</taxon>
        <taxon>Mycobacteriaceae</taxon>
        <taxon>Mycolicibacter</taxon>
    </lineage>
</organism>